<name>A0ABQ3XIN0_9ACTN</name>
<proteinExistence type="predicted"/>
<protein>
    <submittedName>
        <fullName evidence="1">Uncharacterized protein</fullName>
    </submittedName>
</protein>
<organism evidence="1 2">
    <name type="scientific">Actinoplanes couchii</name>
    <dbReference type="NCBI Taxonomy" id="403638"/>
    <lineage>
        <taxon>Bacteria</taxon>
        <taxon>Bacillati</taxon>
        <taxon>Actinomycetota</taxon>
        <taxon>Actinomycetes</taxon>
        <taxon>Micromonosporales</taxon>
        <taxon>Micromonosporaceae</taxon>
        <taxon>Actinoplanes</taxon>
    </lineage>
</organism>
<dbReference type="Pfam" id="PF19801">
    <property type="entry name" value="DUF6284"/>
    <property type="match status" value="1"/>
</dbReference>
<gene>
    <name evidence="1" type="ORF">Aco03nite_067610</name>
</gene>
<accession>A0ABQ3XIN0</accession>
<keyword evidence="2" id="KW-1185">Reference proteome</keyword>
<evidence type="ECO:0000313" key="1">
    <source>
        <dbReference type="EMBL" id="GID58357.1"/>
    </source>
</evidence>
<reference evidence="1 2" key="1">
    <citation type="submission" date="2021-01" db="EMBL/GenBank/DDBJ databases">
        <title>Whole genome shotgun sequence of Actinoplanes couchii NBRC 106145.</title>
        <authorList>
            <person name="Komaki H."/>
            <person name="Tamura T."/>
        </authorList>
    </citation>
    <scope>NUCLEOTIDE SEQUENCE [LARGE SCALE GENOMIC DNA]</scope>
    <source>
        <strain evidence="1 2">NBRC 106145</strain>
    </source>
</reference>
<evidence type="ECO:0000313" key="2">
    <source>
        <dbReference type="Proteomes" id="UP000612282"/>
    </source>
</evidence>
<dbReference type="Proteomes" id="UP000612282">
    <property type="component" value="Unassembled WGS sequence"/>
</dbReference>
<dbReference type="InterPro" id="IPR046251">
    <property type="entry name" value="DUF6284"/>
</dbReference>
<dbReference type="EMBL" id="BOMG01000084">
    <property type="protein sequence ID" value="GID58357.1"/>
    <property type="molecule type" value="Genomic_DNA"/>
</dbReference>
<sequence length="83" mass="9482">MRDFDFITEPTAADLAAIESEEPLLNAEFEWLLAEMNLLTAIERGRVDELDTRRVRRAERAVIRETFAHVARLTRSTSTPHAA</sequence>
<dbReference type="RefSeq" id="WP_203802365.1">
    <property type="nucleotide sequence ID" value="NZ_BAAAQE010000010.1"/>
</dbReference>
<comment type="caution">
    <text evidence="1">The sequence shown here is derived from an EMBL/GenBank/DDBJ whole genome shotgun (WGS) entry which is preliminary data.</text>
</comment>